<dbReference type="Gene3D" id="1.20.1280.50">
    <property type="match status" value="1"/>
</dbReference>
<sequence length="277" mass="32392">MTVNSIKSVYNIISPRAQSATFVRKRFVGRARFCNRYLSPQGLQMSLPDELWRLILELGVETSSLTYKDICCLSMASRRLNHLSKEDNIWSKLLSSDFPTLSSSSTSTPPKSIYQTRFEKDKAKKLLAEKRAVLRLESQIHEHTRKVHEIEHQLDEENEKIKSAIDELKNLQKVKEASSALKVWQPEIVHGRHRQIVEHCSVPVESRINVLDMEIKLCRQQMIGFLKARREEKGRLEMVKEKLLKVKYRSFECLERSNVDDESRKCRKNLKKVKRVE</sequence>
<dbReference type="EMBL" id="CAKMRJ010001112">
    <property type="protein sequence ID" value="CAH1421244.1"/>
    <property type="molecule type" value="Genomic_DNA"/>
</dbReference>
<feature type="coiled-coil region" evidence="1">
    <location>
        <begin position="133"/>
        <end position="174"/>
    </location>
</feature>
<protein>
    <recommendedName>
        <fullName evidence="4">F-box domain-containing protein</fullName>
    </recommendedName>
</protein>
<organism evidence="2 3">
    <name type="scientific">Lactuca virosa</name>
    <dbReference type="NCBI Taxonomy" id="75947"/>
    <lineage>
        <taxon>Eukaryota</taxon>
        <taxon>Viridiplantae</taxon>
        <taxon>Streptophyta</taxon>
        <taxon>Embryophyta</taxon>
        <taxon>Tracheophyta</taxon>
        <taxon>Spermatophyta</taxon>
        <taxon>Magnoliopsida</taxon>
        <taxon>eudicotyledons</taxon>
        <taxon>Gunneridae</taxon>
        <taxon>Pentapetalae</taxon>
        <taxon>asterids</taxon>
        <taxon>campanulids</taxon>
        <taxon>Asterales</taxon>
        <taxon>Asteraceae</taxon>
        <taxon>Cichorioideae</taxon>
        <taxon>Cichorieae</taxon>
        <taxon>Lactucinae</taxon>
        <taxon>Lactuca</taxon>
    </lineage>
</organism>
<accession>A0AAU9M559</accession>
<evidence type="ECO:0000256" key="1">
    <source>
        <dbReference type="SAM" id="Coils"/>
    </source>
</evidence>
<proteinExistence type="predicted"/>
<evidence type="ECO:0008006" key="4">
    <source>
        <dbReference type="Google" id="ProtNLM"/>
    </source>
</evidence>
<comment type="caution">
    <text evidence="2">The sequence shown here is derived from an EMBL/GenBank/DDBJ whole genome shotgun (WGS) entry which is preliminary data.</text>
</comment>
<dbReference type="SUPFAM" id="SSF81383">
    <property type="entry name" value="F-box domain"/>
    <property type="match status" value="1"/>
</dbReference>
<reference evidence="2 3" key="1">
    <citation type="submission" date="2022-01" db="EMBL/GenBank/DDBJ databases">
        <authorList>
            <person name="Xiong W."/>
            <person name="Schranz E."/>
        </authorList>
    </citation>
    <scope>NUCLEOTIDE SEQUENCE [LARGE SCALE GENOMIC DNA]</scope>
</reference>
<dbReference type="InterPro" id="IPR036047">
    <property type="entry name" value="F-box-like_dom_sf"/>
</dbReference>
<keyword evidence="3" id="KW-1185">Reference proteome</keyword>
<evidence type="ECO:0000313" key="2">
    <source>
        <dbReference type="EMBL" id="CAH1421244.1"/>
    </source>
</evidence>
<keyword evidence="1" id="KW-0175">Coiled coil</keyword>
<dbReference type="Proteomes" id="UP001157418">
    <property type="component" value="Unassembled WGS sequence"/>
</dbReference>
<name>A0AAU9M559_9ASTR</name>
<evidence type="ECO:0000313" key="3">
    <source>
        <dbReference type="Proteomes" id="UP001157418"/>
    </source>
</evidence>
<gene>
    <name evidence="2" type="ORF">LVIROSA_LOCUS8656</name>
</gene>
<dbReference type="AlphaFoldDB" id="A0AAU9M559"/>